<dbReference type="EMBL" id="CP071518">
    <property type="protein sequence ID" value="QSX79579.1"/>
    <property type="molecule type" value="Genomic_DNA"/>
</dbReference>
<dbReference type="AlphaFoldDB" id="A0A975AT21"/>
<sequence length="87" mass="9201">MLRFVAPFHALAGISHGMTAVDGQPLILDQRATTRVASGLRTVWYSCPDESQATGVSSLSFDFKAGQAYELVCRAGKPAQILAADGC</sequence>
<dbReference type="Proteomes" id="UP000639274">
    <property type="component" value="Chromosome"/>
</dbReference>
<dbReference type="KEGG" id="lsf:I8J32_006935"/>
<proteinExistence type="predicted"/>
<gene>
    <name evidence="1" type="ORF">I8J32_006935</name>
</gene>
<evidence type="ECO:0000313" key="1">
    <source>
        <dbReference type="EMBL" id="QSX79579.1"/>
    </source>
</evidence>
<accession>A0A975AT21</accession>
<dbReference type="RefSeq" id="WP_200616307.1">
    <property type="nucleotide sequence ID" value="NZ_CP071518.1"/>
</dbReference>
<reference evidence="1 2" key="1">
    <citation type="submission" date="2021-03" db="EMBL/GenBank/DDBJ databases">
        <title>Lysobacter sp. nov. isolated from soil of gangwondo yeongwol, south Korea.</title>
        <authorList>
            <person name="Kim K.R."/>
            <person name="Kim K.H."/>
            <person name="Jeon C.O."/>
        </authorList>
    </citation>
    <scope>NUCLEOTIDE SEQUENCE [LARGE SCALE GENOMIC DNA]</scope>
    <source>
        <strain evidence="1 2">R19</strain>
    </source>
</reference>
<name>A0A975AT21_9GAMM</name>
<evidence type="ECO:0000313" key="2">
    <source>
        <dbReference type="Proteomes" id="UP000639274"/>
    </source>
</evidence>
<organism evidence="1 2">
    <name type="scientific">Agrilutibacter solisilvae</name>
    <dbReference type="NCBI Taxonomy" id="2763317"/>
    <lineage>
        <taxon>Bacteria</taxon>
        <taxon>Pseudomonadati</taxon>
        <taxon>Pseudomonadota</taxon>
        <taxon>Gammaproteobacteria</taxon>
        <taxon>Lysobacterales</taxon>
        <taxon>Lysobacteraceae</taxon>
        <taxon>Agrilutibacter</taxon>
    </lineage>
</organism>
<protein>
    <submittedName>
        <fullName evidence="1">Uncharacterized protein</fullName>
    </submittedName>
</protein>
<keyword evidence="2" id="KW-1185">Reference proteome</keyword>